<dbReference type="NCBIfam" id="TIGR00154">
    <property type="entry name" value="ispE"/>
    <property type="match status" value="1"/>
</dbReference>
<dbReference type="RefSeq" id="WP_025436049.1">
    <property type="nucleotide sequence ID" value="NZ_CP007452.1"/>
</dbReference>
<keyword evidence="6 9" id="KW-0418">Kinase</keyword>
<dbReference type="SUPFAM" id="SSF54211">
    <property type="entry name" value="Ribosomal protein S5 domain 2-like"/>
    <property type="match status" value="1"/>
</dbReference>
<dbReference type="PIRSF" id="PIRSF010376">
    <property type="entry name" value="IspE"/>
    <property type="match status" value="1"/>
</dbReference>
<dbReference type="OrthoDB" id="9809438at2"/>
<comment type="catalytic activity">
    <reaction evidence="9">
        <text>4-CDP-2-C-methyl-D-erythritol + ATP = 4-CDP-2-C-methyl-D-erythritol 2-phosphate + ADP + H(+)</text>
        <dbReference type="Rhea" id="RHEA:18437"/>
        <dbReference type="ChEBI" id="CHEBI:15378"/>
        <dbReference type="ChEBI" id="CHEBI:30616"/>
        <dbReference type="ChEBI" id="CHEBI:57823"/>
        <dbReference type="ChEBI" id="CHEBI:57919"/>
        <dbReference type="ChEBI" id="CHEBI:456216"/>
        <dbReference type="EC" id="2.7.1.148"/>
    </reaction>
</comment>
<evidence type="ECO:0000256" key="2">
    <source>
        <dbReference type="ARBA" id="ARBA00012052"/>
    </source>
</evidence>
<dbReference type="Gene3D" id="3.30.230.10">
    <property type="match status" value="1"/>
</dbReference>
<evidence type="ECO:0000313" key="13">
    <source>
        <dbReference type="Proteomes" id="UP000019591"/>
    </source>
</evidence>
<evidence type="ECO:0000256" key="5">
    <source>
        <dbReference type="ARBA" id="ARBA00022741"/>
    </source>
</evidence>
<evidence type="ECO:0000256" key="7">
    <source>
        <dbReference type="ARBA" id="ARBA00022840"/>
    </source>
</evidence>
<comment type="similarity">
    <text evidence="1 9">Belongs to the GHMP kinase family. IspE subfamily.</text>
</comment>
<dbReference type="PANTHER" id="PTHR43527:SF2">
    <property type="entry name" value="4-DIPHOSPHOCYTIDYL-2-C-METHYL-D-ERYTHRITOL KINASE, CHLOROPLASTIC"/>
    <property type="match status" value="1"/>
</dbReference>
<dbReference type="GO" id="GO:0016114">
    <property type="term" value="P:terpenoid biosynthetic process"/>
    <property type="evidence" value="ECO:0007669"/>
    <property type="project" value="UniProtKB-UniRule"/>
</dbReference>
<dbReference type="UniPathway" id="UPA00056">
    <property type="reaction ID" value="UER00094"/>
</dbReference>
<evidence type="ECO:0000256" key="3">
    <source>
        <dbReference type="ARBA" id="ARBA00017473"/>
    </source>
</evidence>
<evidence type="ECO:0000313" key="12">
    <source>
        <dbReference type="EMBL" id="AHM57093.1"/>
    </source>
</evidence>
<dbReference type="AlphaFoldDB" id="W8TGX4"/>
<dbReference type="KEGG" id="eac:EAL2_c18010"/>
<feature type="active site" evidence="9">
    <location>
        <position position="10"/>
    </location>
</feature>
<evidence type="ECO:0000256" key="9">
    <source>
        <dbReference type="HAMAP-Rule" id="MF_00061"/>
    </source>
</evidence>
<dbReference type="InterPro" id="IPR020568">
    <property type="entry name" value="Ribosomal_Su5_D2-typ_SF"/>
</dbReference>
<dbReference type="InterPro" id="IPR036554">
    <property type="entry name" value="GHMP_kinase_C_sf"/>
</dbReference>
<dbReference type="HAMAP" id="MF_00061">
    <property type="entry name" value="IspE"/>
    <property type="match status" value="1"/>
</dbReference>
<dbReference type="Gene3D" id="3.30.70.890">
    <property type="entry name" value="GHMP kinase, C-terminal domain"/>
    <property type="match status" value="1"/>
</dbReference>
<name>W8TGX4_PEPAC</name>
<feature type="active site" evidence="9">
    <location>
        <position position="136"/>
    </location>
</feature>
<dbReference type="InterPro" id="IPR006204">
    <property type="entry name" value="GHMP_kinase_N_dom"/>
</dbReference>
<dbReference type="STRING" id="1286171.EAL2_c18010"/>
<protein>
    <recommendedName>
        <fullName evidence="3 9">4-diphosphocytidyl-2-C-methyl-D-erythritol kinase</fullName>
        <shortName evidence="9">CMK</shortName>
        <ecNumber evidence="2 9">2.7.1.148</ecNumber>
    </recommendedName>
    <alternativeName>
        <fullName evidence="8 9">4-(cytidine-5'-diphospho)-2-C-methyl-D-erythritol kinase</fullName>
    </alternativeName>
</protein>
<proteinExistence type="inferred from homology"/>
<dbReference type="Proteomes" id="UP000019591">
    <property type="component" value="Chromosome"/>
</dbReference>
<sequence length="292" mass="31763">MEIKLKTRAKVNFSIDVVGKRDDGYHLVEMIMQTIDLYDLITLGDAPGKGITLTCSSSIVPSDARNIAYKAAALLKDMFGVEKGIKIDIEKRIPVGAGMAGGSCNAAGVLVGLNKLWNLGLTTEELKQLGLKLGADVPFCIEGGTVLAQGIGDKLTTIKDVKDVWIVVCKPNFSVSTAEVYKSLKLDNMGTRPDTERLLGYIEKGDIKALAGGMANVLESVTQSRYSVISHIKDKMMHQRALGSIMTGSGPTVFGIFKNFEDAHKAESRLKQMWEQTYLVKTENRGVEFNEG</sequence>
<accession>W8TGX4</accession>
<comment type="caution">
    <text evidence="9">Lacks conserved residue(s) required for the propagation of feature annotation.</text>
</comment>
<evidence type="ECO:0000256" key="1">
    <source>
        <dbReference type="ARBA" id="ARBA00009684"/>
    </source>
</evidence>
<feature type="domain" description="GHMP kinase N-terminal" evidence="10">
    <location>
        <begin position="66"/>
        <end position="144"/>
    </location>
</feature>
<dbReference type="InterPro" id="IPR014721">
    <property type="entry name" value="Ribsml_uS5_D2-typ_fold_subgr"/>
</dbReference>
<reference evidence="12 13" key="1">
    <citation type="journal article" date="2014" name="Genome Announc.">
        <title>Complete Genome Sequence of Amino Acid-Utilizing Eubacterium acidaminophilum al-2 (DSM 3953).</title>
        <authorList>
            <person name="Poehlein A."/>
            <person name="Andreesen J.R."/>
            <person name="Daniel R."/>
        </authorList>
    </citation>
    <scope>NUCLEOTIDE SEQUENCE [LARGE SCALE GENOMIC DNA]</scope>
    <source>
        <strain evidence="12 13">DSM 3953</strain>
    </source>
</reference>
<dbReference type="HOGENOM" id="CLU_053057_1_1_9"/>
<comment type="pathway">
    <text evidence="9">Isoprenoid biosynthesis; isopentenyl diphosphate biosynthesis via DXP pathway; isopentenyl diphosphate from 1-deoxy-D-xylulose 5-phosphate: step 3/6.</text>
</comment>
<evidence type="ECO:0000259" key="11">
    <source>
        <dbReference type="Pfam" id="PF08544"/>
    </source>
</evidence>
<dbReference type="GO" id="GO:0005524">
    <property type="term" value="F:ATP binding"/>
    <property type="evidence" value="ECO:0007669"/>
    <property type="project" value="UniProtKB-UniRule"/>
</dbReference>
<dbReference type="EC" id="2.7.1.148" evidence="2 9"/>
<keyword evidence="4 9" id="KW-0808">Transferase</keyword>
<dbReference type="PANTHER" id="PTHR43527">
    <property type="entry name" value="4-DIPHOSPHOCYTIDYL-2-C-METHYL-D-ERYTHRITOL KINASE, CHLOROPLASTIC"/>
    <property type="match status" value="1"/>
</dbReference>
<dbReference type="InterPro" id="IPR004424">
    <property type="entry name" value="IspE"/>
</dbReference>
<dbReference type="EMBL" id="CP007452">
    <property type="protein sequence ID" value="AHM57093.1"/>
    <property type="molecule type" value="Genomic_DNA"/>
</dbReference>
<feature type="domain" description="GHMP kinase C-terminal" evidence="11">
    <location>
        <begin position="200"/>
        <end position="275"/>
    </location>
</feature>
<organism evidence="12 13">
    <name type="scientific">Peptoclostridium acidaminophilum DSM 3953</name>
    <dbReference type="NCBI Taxonomy" id="1286171"/>
    <lineage>
        <taxon>Bacteria</taxon>
        <taxon>Bacillati</taxon>
        <taxon>Bacillota</taxon>
        <taxon>Clostridia</taxon>
        <taxon>Peptostreptococcales</taxon>
        <taxon>Peptoclostridiaceae</taxon>
        <taxon>Peptoclostridium</taxon>
    </lineage>
</organism>
<dbReference type="Pfam" id="PF00288">
    <property type="entry name" value="GHMP_kinases_N"/>
    <property type="match status" value="1"/>
</dbReference>
<keyword evidence="7 9" id="KW-0067">ATP-binding</keyword>
<keyword evidence="5 9" id="KW-0547">Nucleotide-binding</keyword>
<evidence type="ECO:0000256" key="4">
    <source>
        <dbReference type="ARBA" id="ARBA00022679"/>
    </source>
</evidence>
<dbReference type="InterPro" id="IPR013750">
    <property type="entry name" value="GHMP_kinase_C_dom"/>
</dbReference>
<dbReference type="eggNOG" id="COG1947">
    <property type="taxonomic scope" value="Bacteria"/>
</dbReference>
<dbReference type="GO" id="GO:0050515">
    <property type="term" value="F:4-(cytidine 5'-diphospho)-2-C-methyl-D-erythritol kinase activity"/>
    <property type="evidence" value="ECO:0007669"/>
    <property type="project" value="UniProtKB-UniRule"/>
</dbReference>
<dbReference type="GO" id="GO:0019288">
    <property type="term" value="P:isopentenyl diphosphate biosynthetic process, methylerythritol 4-phosphate pathway"/>
    <property type="evidence" value="ECO:0007669"/>
    <property type="project" value="UniProtKB-UniRule"/>
</dbReference>
<keyword evidence="13" id="KW-1185">Reference proteome</keyword>
<dbReference type="Pfam" id="PF08544">
    <property type="entry name" value="GHMP_kinases_C"/>
    <property type="match status" value="1"/>
</dbReference>
<gene>
    <name evidence="9 12" type="primary">ispE</name>
    <name evidence="12" type="ORF">EAL2_c18010</name>
</gene>
<comment type="function">
    <text evidence="9">Catalyzes the phosphorylation of the position 2 hydroxy group of 4-diphosphocytidyl-2C-methyl-D-erythritol.</text>
</comment>
<evidence type="ECO:0000256" key="8">
    <source>
        <dbReference type="ARBA" id="ARBA00032554"/>
    </source>
</evidence>
<evidence type="ECO:0000256" key="6">
    <source>
        <dbReference type="ARBA" id="ARBA00022777"/>
    </source>
</evidence>
<dbReference type="PATRIC" id="fig|1286171.3.peg.1760"/>
<keyword evidence="9" id="KW-0414">Isoprene biosynthesis</keyword>
<dbReference type="SUPFAM" id="SSF55060">
    <property type="entry name" value="GHMP Kinase, C-terminal domain"/>
    <property type="match status" value="1"/>
</dbReference>
<evidence type="ECO:0000259" key="10">
    <source>
        <dbReference type="Pfam" id="PF00288"/>
    </source>
</evidence>